<proteinExistence type="predicted"/>
<protein>
    <submittedName>
        <fullName evidence="2">Uncharacterized protein</fullName>
    </submittedName>
</protein>
<keyword evidence="1" id="KW-0732">Signal</keyword>
<feature type="chain" id="PRO_5025021052" evidence="1">
    <location>
        <begin position="26"/>
        <end position="311"/>
    </location>
</feature>
<evidence type="ECO:0000256" key="1">
    <source>
        <dbReference type="SAM" id="SignalP"/>
    </source>
</evidence>
<keyword evidence="3" id="KW-1185">Reference proteome</keyword>
<evidence type="ECO:0000313" key="3">
    <source>
        <dbReference type="Proteomes" id="UP000326532"/>
    </source>
</evidence>
<reference evidence="2 3" key="1">
    <citation type="submission" date="2019-04" db="EMBL/GenBank/DDBJ databases">
        <title>Fungal friends and foes A comparative genomics study of 23 Aspergillus species from section Flavi.</title>
        <authorList>
            <consortium name="DOE Joint Genome Institute"/>
            <person name="Kjaerbolling I."/>
            <person name="Vesth T.C."/>
            <person name="Frisvad J.C."/>
            <person name="Nybo J.L."/>
            <person name="Theobald S."/>
            <person name="Kildgaard S."/>
            <person name="Petersen T.I."/>
            <person name="Kuo A."/>
            <person name="Sato A."/>
            <person name="Lyhne E.K."/>
            <person name="Kogle M.E."/>
            <person name="Wiebenga A."/>
            <person name="Kun R.S."/>
            <person name="Lubbers R.J."/>
            <person name="Makela M.R."/>
            <person name="Barry K."/>
            <person name="Chovatia M."/>
            <person name="Clum A."/>
            <person name="Daum C."/>
            <person name="Haridas S."/>
            <person name="He G."/>
            <person name="LaButti K."/>
            <person name="Lipzen A."/>
            <person name="Mondo S."/>
            <person name="Pangilinan J."/>
            <person name="Riley R."/>
            <person name="Salamov A."/>
            <person name="Simmons B.A."/>
            <person name="Magnuson J.K."/>
            <person name="Henrissat B."/>
            <person name="Mortensen U.H."/>
            <person name="Larsen T.O."/>
            <person name="De vries R.P."/>
            <person name="Grigoriev I.V."/>
            <person name="Machida M."/>
            <person name="Baker S.E."/>
            <person name="Andersen M.R."/>
        </authorList>
    </citation>
    <scope>NUCLEOTIDE SEQUENCE [LARGE SCALE GENOMIC DNA]</scope>
    <source>
        <strain evidence="2 3">CBS 117618</strain>
    </source>
</reference>
<gene>
    <name evidence="2" type="ORF">BDV34DRAFT_210691</name>
</gene>
<dbReference type="AlphaFoldDB" id="A0A5N6DVK4"/>
<organism evidence="2 3">
    <name type="scientific">Aspergillus parasiticus</name>
    <dbReference type="NCBI Taxonomy" id="5067"/>
    <lineage>
        <taxon>Eukaryota</taxon>
        <taxon>Fungi</taxon>
        <taxon>Dikarya</taxon>
        <taxon>Ascomycota</taxon>
        <taxon>Pezizomycotina</taxon>
        <taxon>Eurotiomycetes</taxon>
        <taxon>Eurotiomycetidae</taxon>
        <taxon>Eurotiales</taxon>
        <taxon>Aspergillaceae</taxon>
        <taxon>Aspergillus</taxon>
        <taxon>Aspergillus subgen. Circumdati</taxon>
    </lineage>
</organism>
<name>A0A5N6DVK4_ASPPA</name>
<dbReference type="OMA" id="CTAYRYE"/>
<sequence>MHFHVKHGILLAAFFGLHLGTPVGAASSDNVLSTKIESPSQSASETALPQLVLPAVTTNEASPDIIPNLEHPPVVKFKHKVHSIGAASSQPLHGNSLLGKLVGLLHERAQKIVIERWDGLRKHTITNPTFVLDRRIPMFGTGYQDLEVDIFAKEGWESMMEQGPRKGKNADLMGALYISRQGVYLCSVPDGPAIGRIKGTGKEVAPAWWARVQGREPNVLHAEDCTAYRYELSRMNKLAPQMTYPGGSYFAIYGNFTDEKTKIRTPAEWVSPCSGGGRSPINPHCTQVLRSLGIGFKNQAQLQALNNQHNN</sequence>
<feature type="signal peptide" evidence="1">
    <location>
        <begin position="1"/>
        <end position="25"/>
    </location>
</feature>
<evidence type="ECO:0000313" key="2">
    <source>
        <dbReference type="EMBL" id="KAB8208613.1"/>
    </source>
</evidence>
<dbReference type="Proteomes" id="UP000326532">
    <property type="component" value="Unassembled WGS sequence"/>
</dbReference>
<dbReference type="VEuPathDB" id="FungiDB:BDV34DRAFT_210691"/>
<dbReference type="EMBL" id="ML734950">
    <property type="protein sequence ID" value="KAB8208613.1"/>
    <property type="molecule type" value="Genomic_DNA"/>
</dbReference>
<accession>A0A5N6DVK4</accession>